<feature type="region of interest" description="Disordered" evidence="1">
    <location>
        <begin position="1"/>
        <end position="29"/>
    </location>
</feature>
<name>A0A4Z1CSG0_9RHOB</name>
<dbReference type="EMBL" id="SRPG01000009">
    <property type="protein sequence ID" value="TGN68282.1"/>
    <property type="molecule type" value="Genomic_DNA"/>
</dbReference>
<accession>A0A4Z1CSG0</accession>
<dbReference type="OrthoDB" id="7876776at2"/>
<comment type="caution">
    <text evidence="2">The sequence shown here is derived from an EMBL/GenBank/DDBJ whole genome shotgun (WGS) entry which is preliminary data.</text>
</comment>
<proteinExistence type="predicted"/>
<evidence type="ECO:0000256" key="1">
    <source>
        <dbReference type="SAM" id="MobiDB-lite"/>
    </source>
</evidence>
<evidence type="ECO:0000313" key="2">
    <source>
        <dbReference type="EMBL" id="TGN68282.1"/>
    </source>
</evidence>
<evidence type="ECO:0000313" key="3">
    <source>
        <dbReference type="Proteomes" id="UP000297972"/>
    </source>
</evidence>
<keyword evidence="3" id="KW-1185">Reference proteome</keyword>
<dbReference type="AlphaFoldDB" id="A0A4Z1CSG0"/>
<organism evidence="2 3">
    <name type="scientific">Paracoccus liaowanqingii</name>
    <dbReference type="NCBI Taxonomy" id="2560053"/>
    <lineage>
        <taxon>Bacteria</taxon>
        <taxon>Pseudomonadati</taxon>
        <taxon>Pseudomonadota</taxon>
        <taxon>Alphaproteobacteria</taxon>
        <taxon>Rhodobacterales</taxon>
        <taxon>Paracoccaceae</taxon>
        <taxon>Paracoccus</taxon>
    </lineage>
</organism>
<dbReference type="RefSeq" id="WP_135816158.1">
    <property type="nucleotide sequence ID" value="NZ_SRPG01000009.1"/>
</dbReference>
<protein>
    <submittedName>
        <fullName evidence="2">Uncharacterized protein</fullName>
    </submittedName>
</protein>
<sequence length="193" mass="22019">MTNSDKLQAFNARKSPNYTFQDPDPNDPDVIMPEVKLTRWDKASRKLRDLLAKRDALPADHAHHTAAILDHQIVRARQAVKSAESDLTRKREGIDEWRAGDGRELYNANRRSGKGTPHADVGTMSFEQRRQHDKDGAADRAWRARCRKAGWSEIKIQAEFVVRVRAREAKRAAAAQANNEQTYLEQNPVFGMF</sequence>
<dbReference type="Proteomes" id="UP000297972">
    <property type="component" value="Unassembled WGS sequence"/>
</dbReference>
<reference evidence="2 3" key="1">
    <citation type="submission" date="2019-03" db="EMBL/GenBank/DDBJ databases">
        <authorList>
            <person name="Li J."/>
        </authorList>
    </citation>
    <scope>NUCLEOTIDE SEQUENCE [LARGE SCALE GENOMIC DNA]</scope>
    <source>
        <strain evidence="2 3">3058</strain>
    </source>
</reference>
<gene>
    <name evidence="2" type="ORF">E4L95_01990</name>
</gene>